<feature type="compositionally biased region" description="Basic and acidic residues" evidence="1">
    <location>
        <begin position="744"/>
        <end position="771"/>
    </location>
</feature>
<organism evidence="3 4">
    <name type="scientific">Devosia litorisediminis</name>
    <dbReference type="NCBI Taxonomy" id="2829817"/>
    <lineage>
        <taxon>Bacteria</taxon>
        <taxon>Pseudomonadati</taxon>
        <taxon>Pseudomonadota</taxon>
        <taxon>Alphaproteobacteria</taxon>
        <taxon>Hyphomicrobiales</taxon>
        <taxon>Devosiaceae</taxon>
        <taxon>Devosia</taxon>
    </lineage>
</organism>
<dbReference type="InterPro" id="IPR006597">
    <property type="entry name" value="Sel1-like"/>
</dbReference>
<dbReference type="InterPro" id="IPR002477">
    <property type="entry name" value="Peptidoglycan-bd-like"/>
</dbReference>
<protein>
    <submittedName>
        <fullName evidence="3">SEL1-like repeat protein</fullName>
    </submittedName>
</protein>
<evidence type="ECO:0000256" key="1">
    <source>
        <dbReference type="SAM" id="MobiDB-lite"/>
    </source>
</evidence>
<feature type="compositionally biased region" description="Low complexity" evidence="1">
    <location>
        <begin position="520"/>
        <end position="531"/>
    </location>
</feature>
<dbReference type="PANTHER" id="PTHR11102">
    <property type="entry name" value="SEL-1-LIKE PROTEIN"/>
    <property type="match status" value="1"/>
</dbReference>
<dbReference type="InterPro" id="IPR036365">
    <property type="entry name" value="PGBD-like_sf"/>
</dbReference>
<evidence type="ECO:0000259" key="2">
    <source>
        <dbReference type="Pfam" id="PF01471"/>
    </source>
</evidence>
<dbReference type="Pfam" id="PF08238">
    <property type="entry name" value="Sel1"/>
    <property type="match status" value="4"/>
</dbReference>
<sequence>MTDPAREPQPGEWQALRGELVALLDQVEGRYAQIEEPEPALTGLTQRVRNLRDQVIGPEPAVRRREALRTVKRAVDRFSERDEAAHHDDEDDALASAIAEIRGRQMSGTAAGLGRRVVDTPEFRELNSLVGGLSGRLGRLETELKSQRNNHGSVHEVASQVEQLTHVVELLAGAVGETGQVKRLESQIGALAQLIEQGPKVDLTAINKRLDDVSSTVGKLAELQAQQMEREIVREDRIAAAPQTEGAASLVPTMQAIEASVRNVYDRIDSIEKNIGLPSGDFERLTAEMAAFTQAMHNGDAAPGALISKVDALAARIGDFEVANGDVAGLKQDVSALREAVLSGMEPRFDRIESQIGALSERIQPAADSANVESQLKLLMQRMDETGAQLNGLAKLYSDSSDAADIEAVATLVAERTSDALTRKAPAPVAMFGPDSLKSIEDRLAGMIKSAGKTPDYETLAELVAERTSQAVAKSTPAAAGMSPDGMNALEERMTALFNTAGKDTAERLTRLEAVLTNRAAASAPTAPTAAEIQPAQPATRSSTSFGLTTPPTEAPGESRAERLEAMLSALGTAPSDDDDDAMPANPGDDAPLVDPGFKNAGPVRSALAAKVGATQPPPMAHEPEAPPQTARPEAPAAFVEKPTATTPVDRPAFDPGSVERPPRPQSSFSPSGAESFKSSAPAVSPAEAQASQNSTSTFVAAARRAQRARAETAVPEVAGGSVISRALSRFMPDKASEPAPLLREPDVKPTPEKPVKVEKPAKAEKPAKVEKPKRRIRLGKSEPKAPAVDAVTSAGVTAEPDTDTQPNFLVRHRRPLLLAATLVAVSMLALNLVMQRMAPAQPQQAAVEEPAPAAAPAAPAGEPTASQDVSLVRPEPRVIDMVDDTATASINPNVSSFSRSNVATTPMPPSLLASTGGNGATFAPNGAMGDVPATTGSIGGKITIPETFDLPTESVGPVELRQAAADGDAKAQFEVAAIFSEGRAVDQSYEEAAVWYERSAAQGFVPAQYRLGNLYETGTGVDKDLELAKLWYQRAADADNRMAMHNLAALYASGQMGEQAFETAAEWFAQAAARGMTDSQFNLGMLYARGLGVTQDFEQSYKWFSLAALGGDADAAKAREDIAKSLSAEAVSRVGAEVAAWKSAPINLAANFAPIGTWSDKFVAGEPITSREVITKVQMALAKLGFDIGTPDGLVGPKTAEAIRTFERGTGMSETGVINPRLLAVLGSQPV</sequence>
<dbReference type="InterPro" id="IPR036366">
    <property type="entry name" value="PGBDSf"/>
</dbReference>
<dbReference type="SMART" id="SM00671">
    <property type="entry name" value="SEL1"/>
    <property type="match status" value="4"/>
</dbReference>
<reference evidence="3" key="1">
    <citation type="submission" date="2021-04" db="EMBL/GenBank/DDBJ databases">
        <title>Devosia litorisediminis sp. nov., isolated from a sand dune.</title>
        <authorList>
            <person name="Park S."/>
            <person name="Yoon J.-H."/>
        </authorList>
    </citation>
    <scope>NUCLEOTIDE SEQUENCE</scope>
    <source>
        <strain evidence="3">BSSL-BM10</strain>
    </source>
</reference>
<dbReference type="Pfam" id="PF01471">
    <property type="entry name" value="PG_binding_1"/>
    <property type="match status" value="1"/>
</dbReference>
<evidence type="ECO:0000313" key="4">
    <source>
        <dbReference type="Proteomes" id="UP000678281"/>
    </source>
</evidence>
<dbReference type="Gene3D" id="1.25.40.10">
    <property type="entry name" value="Tetratricopeptide repeat domain"/>
    <property type="match status" value="1"/>
</dbReference>
<evidence type="ECO:0000313" key="3">
    <source>
        <dbReference type="EMBL" id="MBS3849531.1"/>
    </source>
</evidence>
<gene>
    <name evidence="3" type="ORF">KD146_12565</name>
</gene>
<dbReference type="InterPro" id="IPR050767">
    <property type="entry name" value="Sel1_AlgK"/>
</dbReference>
<dbReference type="RefSeq" id="WP_212658996.1">
    <property type="nucleotide sequence ID" value="NZ_JAGXTP010000001.1"/>
</dbReference>
<feature type="region of interest" description="Disordered" evidence="1">
    <location>
        <begin position="736"/>
        <end position="801"/>
    </location>
</feature>
<dbReference type="AlphaFoldDB" id="A0A942I5W8"/>
<keyword evidence="4" id="KW-1185">Reference proteome</keyword>
<accession>A0A942I5W8</accession>
<dbReference type="Proteomes" id="UP000678281">
    <property type="component" value="Unassembled WGS sequence"/>
</dbReference>
<dbReference type="EMBL" id="JAGXTP010000001">
    <property type="protein sequence ID" value="MBS3849531.1"/>
    <property type="molecule type" value="Genomic_DNA"/>
</dbReference>
<dbReference type="PANTHER" id="PTHR11102:SF160">
    <property type="entry name" value="ERAD-ASSOCIATED E3 UBIQUITIN-PROTEIN LIGASE COMPONENT HRD3"/>
    <property type="match status" value="1"/>
</dbReference>
<feature type="domain" description="Peptidoglycan binding-like" evidence="2">
    <location>
        <begin position="1173"/>
        <end position="1227"/>
    </location>
</feature>
<dbReference type="Gene3D" id="1.10.101.10">
    <property type="entry name" value="PGBD-like superfamily/PGBD"/>
    <property type="match status" value="1"/>
</dbReference>
<dbReference type="SUPFAM" id="SSF81901">
    <property type="entry name" value="HCP-like"/>
    <property type="match status" value="1"/>
</dbReference>
<feature type="region of interest" description="Disordered" evidence="1">
    <location>
        <begin position="845"/>
        <end position="872"/>
    </location>
</feature>
<dbReference type="SUPFAM" id="SSF47090">
    <property type="entry name" value="PGBD-like"/>
    <property type="match status" value="1"/>
</dbReference>
<comment type="caution">
    <text evidence="3">The sequence shown here is derived from an EMBL/GenBank/DDBJ whole genome shotgun (WGS) entry which is preliminary data.</text>
</comment>
<name>A0A942I5W8_9HYPH</name>
<feature type="compositionally biased region" description="Low complexity" evidence="1">
    <location>
        <begin position="845"/>
        <end position="866"/>
    </location>
</feature>
<feature type="compositionally biased region" description="Polar residues" evidence="1">
    <location>
        <begin position="537"/>
        <end position="552"/>
    </location>
</feature>
<dbReference type="InterPro" id="IPR011990">
    <property type="entry name" value="TPR-like_helical_dom_sf"/>
</dbReference>
<feature type="region of interest" description="Disordered" evidence="1">
    <location>
        <begin position="572"/>
        <end position="601"/>
    </location>
</feature>
<proteinExistence type="predicted"/>
<feature type="region of interest" description="Disordered" evidence="1">
    <location>
        <begin position="613"/>
        <end position="696"/>
    </location>
</feature>
<feature type="region of interest" description="Disordered" evidence="1">
    <location>
        <begin position="520"/>
        <end position="559"/>
    </location>
</feature>